<dbReference type="InterPro" id="IPR002048">
    <property type="entry name" value="EF_hand_dom"/>
</dbReference>
<evidence type="ECO:0000313" key="6">
    <source>
        <dbReference type="EnsemblProtists" id="Phyra84183"/>
    </source>
</evidence>
<feature type="compositionally biased region" description="Basic and acidic residues" evidence="4">
    <location>
        <begin position="360"/>
        <end position="370"/>
    </location>
</feature>
<dbReference type="Gene3D" id="1.10.238.10">
    <property type="entry name" value="EF-hand"/>
    <property type="match status" value="1"/>
</dbReference>
<dbReference type="SUPFAM" id="SSF47473">
    <property type="entry name" value="EF-hand"/>
    <property type="match status" value="1"/>
</dbReference>
<dbReference type="GO" id="GO:0005814">
    <property type="term" value="C:centriole"/>
    <property type="evidence" value="ECO:0000318"/>
    <property type="project" value="GO_Central"/>
</dbReference>
<accession>H3H1P6</accession>
<dbReference type="CDD" id="cd00051">
    <property type="entry name" value="EFh"/>
    <property type="match status" value="1"/>
</dbReference>
<evidence type="ECO:0000256" key="4">
    <source>
        <dbReference type="SAM" id="MobiDB-lite"/>
    </source>
</evidence>
<dbReference type="InParanoid" id="H3H1P6"/>
<dbReference type="AlphaFoldDB" id="H3H1P6"/>
<keyword evidence="3" id="KW-0106">Calcium</keyword>
<dbReference type="HOGENOM" id="CLU_843251_0_0_1"/>
<keyword evidence="1" id="KW-0479">Metal-binding</keyword>
<proteinExistence type="predicted"/>
<dbReference type="FunFam" id="1.10.238.10:FF:000003">
    <property type="entry name" value="Calmodulin A"/>
    <property type="match status" value="1"/>
</dbReference>
<organism evidence="6 7">
    <name type="scientific">Phytophthora ramorum</name>
    <name type="common">Sudden oak death agent</name>
    <dbReference type="NCBI Taxonomy" id="164328"/>
    <lineage>
        <taxon>Eukaryota</taxon>
        <taxon>Sar</taxon>
        <taxon>Stramenopiles</taxon>
        <taxon>Oomycota</taxon>
        <taxon>Peronosporomycetes</taxon>
        <taxon>Peronosporales</taxon>
        <taxon>Peronosporaceae</taxon>
        <taxon>Phytophthora</taxon>
    </lineage>
</organism>
<dbReference type="VEuPathDB" id="FungiDB:KRP22_13747"/>
<dbReference type="Proteomes" id="UP000005238">
    <property type="component" value="Unassembled WGS sequence"/>
</dbReference>
<dbReference type="STRING" id="164328.H3H1P6"/>
<dbReference type="InterPro" id="IPR018247">
    <property type="entry name" value="EF_Hand_1_Ca_BS"/>
</dbReference>
<protein>
    <recommendedName>
        <fullName evidence="5">EF-hand domain-containing protein</fullName>
    </recommendedName>
</protein>
<dbReference type="PANTHER" id="PTHR45942">
    <property type="entry name" value="PROTEIN PHOSPATASE 3 REGULATORY SUBUNIT B ALPHA ISOFORM TYPE 1"/>
    <property type="match status" value="1"/>
</dbReference>
<feature type="domain" description="EF-hand" evidence="5">
    <location>
        <begin position="170"/>
        <end position="205"/>
    </location>
</feature>
<evidence type="ECO:0000313" key="7">
    <source>
        <dbReference type="Proteomes" id="UP000005238"/>
    </source>
</evidence>
<dbReference type="PROSITE" id="PS50222">
    <property type="entry name" value="EF_HAND_2"/>
    <property type="match status" value="2"/>
</dbReference>
<name>H3H1P6_PHYRM</name>
<feature type="compositionally biased region" description="Acidic residues" evidence="4">
    <location>
        <begin position="302"/>
        <end position="313"/>
    </location>
</feature>
<dbReference type="EnsemblProtists" id="Phyra84183">
    <property type="protein sequence ID" value="Phyra84183"/>
    <property type="gene ID" value="Phyra84183"/>
</dbReference>
<dbReference type="InterPro" id="IPR011992">
    <property type="entry name" value="EF-hand-dom_pair"/>
</dbReference>
<dbReference type="EMBL" id="DS566102">
    <property type="status" value="NOT_ANNOTATED_CDS"/>
    <property type="molecule type" value="Genomic_DNA"/>
</dbReference>
<dbReference type="Pfam" id="PF13499">
    <property type="entry name" value="EF-hand_7"/>
    <property type="match status" value="1"/>
</dbReference>
<dbReference type="SMART" id="SM00054">
    <property type="entry name" value="EFh"/>
    <property type="match status" value="3"/>
</dbReference>
<dbReference type="GO" id="GO:0005509">
    <property type="term" value="F:calcium ion binding"/>
    <property type="evidence" value="ECO:0000318"/>
    <property type="project" value="GO_Central"/>
</dbReference>
<sequence length="370" mass="42444">MGGMLSNQVPVADERMRHMITKLKLTSKDLSVLYGRFSRYDKEVSMAFAWNALSYCAVLTSGTIDRGEFYSSIDEKHSEFGDAIFALIGTLPPSSIAPTELLLTLHALATDEDSSGVLDFSEYVEALGKFCLLNKEDMLKFCFNVFDDDKNGTIEGEELTHLVEILHEDDQTSNMKQALKSFDFNGDGKIDFAEFKQLNSQFPSLLYPAFRIQQNMKIFTLGEKWWERKIEELVTEHQEKIANHVAAGNVEDMSDEALAAKRAEIDRVAKLKRQDQAIRIRMGCMYYTCCPCRRKLYIVDDEQPSDSDSDSDEERARRKKKAAPTKRKKDGKKKNIVPVGPRKPLSQEERLERARKRRLRDMQDRPTRKD</sequence>
<feature type="compositionally biased region" description="Basic residues" evidence="4">
    <location>
        <begin position="317"/>
        <end position="335"/>
    </location>
</feature>
<evidence type="ECO:0000256" key="1">
    <source>
        <dbReference type="ARBA" id="ARBA00022723"/>
    </source>
</evidence>
<evidence type="ECO:0000256" key="2">
    <source>
        <dbReference type="ARBA" id="ARBA00022737"/>
    </source>
</evidence>
<dbReference type="VEuPathDB" id="FungiDB:KRP23_2851"/>
<keyword evidence="2" id="KW-0677">Repeat</keyword>
<dbReference type="PROSITE" id="PS00018">
    <property type="entry name" value="EF_HAND_1"/>
    <property type="match status" value="3"/>
</dbReference>
<dbReference type="GO" id="GO:0000226">
    <property type="term" value="P:microtubule cytoskeleton organization"/>
    <property type="evidence" value="ECO:0000318"/>
    <property type="project" value="GO_Central"/>
</dbReference>
<feature type="region of interest" description="Disordered" evidence="4">
    <location>
        <begin position="302"/>
        <end position="370"/>
    </location>
</feature>
<evidence type="ECO:0000256" key="3">
    <source>
        <dbReference type="ARBA" id="ARBA00022837"/>
    </source>
</evidence>
<dbReference type="eggNOG" id="KOG0034">
    <property type="taxonomic scope" value="Eukaryota"/>
</dbReference>
<reference evidence="6" key="2">
    <citation type="submission" date="2015-06" db="UniProtKB">
        <authorList>
            <consortium name="EnsemblProtists"/>
        </authorList>
    </citation>
    <scope>IDENTIFICATION</scope>
    <source>
        <strain evidence="6">Pr102</strain>
    </source>
</reference>
<keyword evidence="7" id="KW-1185">Reference proteome</keyword>
<evidence type="ECO:0000259" key="5">
    <source>
        <dbReference type="PROSITE" id="PS50222"/>
    </source>
</evidence>
<reference evidence="7" key="1">
    <citation type="journal article" date="2006" name="Science">
        <title>Phytophthora genome sequences uncover evolutionary origins and mechanisms of pathogenesis.</title>
        <authorList>
            <person name="Tyler B.M."/>
            <person name="Tripathy S."/>
            <person name="Zhang X."/>
            <person name="Dehal P."/>
            <person name="Jiang R.H."/>
            <person name="Aerts A."/>
            <person name="Arredondo F.D."/>
            <person name="Baxter L."/>
            <person name="Bensasson D."/>
            <person name="Beynon J.L."/>
            <person name="Chapman J."/>
            <person name="Damasceno C.M."/>
            <person name="Dorrance A.E."/>
            <person name="Dou D."/>
            <person name="Dickerman A.W."/>
            <person name="Dubchak I.L."/>
            <person name="Garbelotto M."/>
            <person name="Gijzen M."/>
            <person name="Gordon S.G."/>
            <person name="Govers F."/>
            <person name="Grunwald N.J."/>
            <person name="Huang W."/>
            <person name="Ivors K.L."/>
            <person name="Jones R.W."/>
            <person name="Kamoun S."/>
            <person name="Krampis K."/>
            <person name="Lamour K.H."/>
            <person name="Lee M.K."/>
            <person name="McDonald W.H."/>
            <person name="Medina M."/>
            <person name="Meijer H.J."/>
            <person name="Nordberg E.K."/>
            <person name="Maclean D.J."/>
            <person name="Ospina-Giraldo M.D."/>
            <person name="Morris P.F."/>
            <person name="Phuntumart V."/>
            <person name="Putnam N.H."/>
            <person name="Rash S."/>
            <person name="Rose J.K."/>
            <person name="Sakihama Y."/>
            <person name="Salamov A.A."/>
            <person name="Savidor A."/>
            <person name="Scheuring C.F."/>
            <person name="Smith B.M."/>
            <person name="Sobral B.W."/>
            <person name="Terry A."/>
            <person name="Torto-Alalibo T.A."/>
            <person name="Win J."/>
            <person name="Xu Z."/>
            <person name="Zhang H."/>
            <person name="Grigoriev I.V."/>
            <person name="Rokhsar D.S."/>
            <person name="Boore J.L."/>
        </authorList>
    </citation>
    <scope>NUCLEOTIDE SEQUENCE [LARGE SCALE GENOMIC DNA]</scope>
    <source>
        <strain evidence="7">Pr102</strain>
    </source>
</reference>
<dbReference type="OMA" id="DERMQQM"/>
<feature type="domain" description="EF-hand" evidence="5">
    <location>
        <begin position="134"/>
        <end position="169"/>
    </location>
</feature>
<dbReference type="GO" id="GO:0005634">
    <property type="term" value="C:nucleus"/>
    <property type="evidence" value="ECO:0000318"/>
    <property type="project" value="GO_Central"/>
</dbReference>